<sequence>MNQTEYKMLLLNKEFVTHNPNITADFILTNLLKFWAIPHCWLSMKQLSLGKYSRKSKINTTEQYHFNHPAASVRWERIVGKAGNNPTGYSDFFNGSCESGELRSPLVWLRPTLRTGFKRFSTK</sequence>
<dbReference type="Proteomes" id="UP000283426">
    <property type="component" value="Unassembled WGS sequence"/>
</dbReference>
<dbReference type="EMBL" id="QRYW01000023">
    <property type="protein sequence ID" value="RGV25333.1"/>
    <property type="molecule type" value="Genomic_DNA"/>
</dbReference>
<protein>
    <submittedName>
        <fullName evidence="1">Uncharacterized protein</fullName>
    </submittedName>
</protein>
<accession>A0A412WD54</accession>
<evidence type="ECO:0000313" key="1">
    <source>
        <dbReference type="EMBL" id="RGV25333.1"/>
    </source>
</evidence>
<organism evidence="1 2">
    <name type="scientific">Odoribacter splanchnicus</name>
    <dbReference type="NCBI Taxonomy" id="28118"/>
    <lineage>
        <taxon>Bacteria</taxon>
        <taxon>Pseudomonadati</taxon>
        <taxon>Bacteroidota</taxon>
        <taxon>Bacteroidia</taxon>
        <taxon>Bacteroidales</taxon>
        <taxon>Odoribacteraceae</taxon>
        <taxon>Odoribacter</taxon>
    </lineage>
</organism>
<reference evidence="1 2" key="1">
    <citation type="submission" date="2018-08" db="EMBL/GenBank/DDBJ databases">
        <title>A genome reference for cultivated species of the human gut microbiota.</title>
        <authorList>
            <person name="Zou Y."/>
            <person name="Xue W."/>
            <person name="Luo G."/>
        </authorList>
    </citation>
    <scope>NUCLEOTIDE SEQUENCE [LARGE SCALE GENOMIC DNA]</scope>
    <source>
        <strain evidence="1 2">AF14-6AC</strain>
    </source>
</reference>
<evidence type="ECO:0000313" key="2">
    <source>
        <dbReference type="Proteomes" id="UP000283426"/>
    </source>
</evidence>
<comment type="caution">
    <text evidence="1">The sequence shown here is derived from an EMBL/GenBank/DDBJ whole genome shotgun (WGS) entry which is preliminary data.</text>
</comment>
<name>A0A412WD54_9BACT</name>
<gene>
    <name evidence="1" type="ORF">DWW24_11735</name>
</gene>
<dbReference type="AlphaFoldDB" id="A0A412WD54"/>
<proteinExistence type="predicted"/>